<evidence type="ECO:0000256" key="2">
    <source>
        <dbReference type="SAM" id="Phobius"/>
    </source>
</evidence>
<dbReference type="OrthoDB" id="4318225at2"/>
<sequence>MHRFTAPALVGVALLLAGGAVARPASAAPAEDPGSMMLVLDASGSMAERLPEGGTKIAAAKEALHDVVDGLPDAQRVGMRTFGATQSKASGRACTDSQRIADLGTGNRPALDAAVDRVKPFGETPIGYALQQAGKDLGATGQRTIVLVSDGEPTCAPDPCPVAASLAKDGISLRIDVVGLDVSGKARDALQCIADKGQGEYYDADSADDLSNALDTTATRAAQPFRETGTPVRGTVAQQGSPLLGNGDWLDTLGSSTGDRKTLYYRVRRTVEGSTLHVSVDSRARVSGDVIDLVVLGPEGYSCGQRSGLNVGTGFTPLITASLAIPSSLDQSQQRCLKAGDYVVQVTHGAQGQSSLGAAIDVPLELRVREEAPVRDVGSLPETASTPAFTALDLSEQAKQVVGGSSLAAATPIDPGAISGTIVPGELQAFSVDVDWGQSLAAQVRPTISAGLGSRLGSGRPPVLAVSILSPSRADAQGNVAYAGDPGSRRSNTALYAGSEGVSVYQYTNAVAYRNRFQIESTARAASEAGRYLVLVSLLTPGGDDRDYAVPFTMSTAVRGSAAGSPAYAVAASRDGTVGTATSAPSSAPSASRSGPAADGSRSRAAAPDAFEPVRRVVGVAAIALGVLALAGGIVALILFRLRRRAG</sequence>
<dbReference type="RefSeq" id="WP_119482682.1">
    <property type="nucleotide sequence ID" value="NZ_QXTG01000002.1"/>
</dbReference>
<evidence type="ECO:0000313" key="5">
    <source>
        <dbReference type="EMBL" id="RIX28372.1"/>
    </source>
</evidence>
<evidence type="ECO:0000256" key="3">
    <source>
        <dbReference type="SAM" id="SignalP"/>
    </source>
</evidence>
<dbReference type="Gene3D" id="3.40.50.410">
    <property type="entry name" value="von Willebrand factor, type A domain"/>
    <property type="match status" value="1"/>
</dbReference>
<feature type="chain" id="PRO_5017267247" evidence="3">
    <location>
        <begin position="28"/>
        <end position="647"/>
    </location>
</feature>
<protein>
    <submittedName>
        <fullName evidence="5">VWA domain-containing protein</fullName>
    </submittedName>
</protein>
<dbReference type="EMBL" id="QXTG01000002">
    <property type="protein sequence ID" value="RIX28372.1"/>
    <property type="molecule type" value="Genomic_DNA"/>
</dbReference>
<accession>A0A3A1TVW1</accession>
<keyword evidence="6" id="KW-1185">Reference proteome</keyword>
<organism evidence="5 6">
    <name type="scientific">Amnibacterium setariae</name>
    <dbReference type="NCBI Taxonomy" id="2306585"/>
    <lineage>
        <taxon>Bacteria</taxon>
        <taxon>Bacillati</taxon>
        <taxon>Actinomycetota</taxon>
        <taxon>Actinomycetes</taxon>
        <taxon>Micrococcales</taxon>
        <taxon>Microbacteriaceae</taxon>
        <taxon>Amnibacterium</taxon>
    </lineage>
</organism>
<dbReference type="InterPro" id="IPR002035">
    <property type="entry name" value="VWF_A"/>
</dbReference>
<reference evidence="6" key="1">
    <citation type="submission" date="2018-09" db="EMBL/GenBank/DDBJ databases">
        <authorList>
            <person name="Kim I."/>
        </authorList>
    </citation>
    <scope>NUCLEOTIDE SEQUENCE [LARGE SCALE GENOMIC DNA]</scope>
    <source>
        <strain evidence="6">DD4a</strain>
    </source>
</reference>
<dbReference type="InterPro" id="IPR036465">
    <property type="entry name" value="vWFA_dom_sf"/>
</dbReference>
<keyword evidence="2" id="KW-0472">Membrane</keyword>
<name>A0A3A1TVW1_9MICO</name>
<feature type="signal peptide" evidence="3">
    <location>
        <begin position="1"/>
        <end position="27"/>
    </location>
</feature>
<evidence type="ECO:0000313" key="6">
    <source>
        <dbReference type="Proteomes" id="UP000265742"/>
    </source>
</evidence>
<evidence type="ECO:0000256" key="1">
    <source>
        <dbReference type="SAM" id="MobiDB-lite"/>
    </source>
</evidence>
<feature type="domain" description="VWFA" evidence="4">
    <location>
        <begin position="35"/>
        <end position="217"/>
    </location>
</feature>
<gene>
    <name evidence="5" type="ORF">D1781_13110</name>
</gene>
<feature type="transmembrane region" description="Helical" evidence="2">
    <location>
        <begin position="617"/>
        <end position="640"/>
    </location>
</feature>
<dbReference type="Proteomes" id="UP000265742">
    <property type="component" value="Unassembled WGS sequence"/>
</dbReference>
<dbReference type="AlphaFoldDB" id="A0A3A1TVW1"/>
<proteinExistence type="predicted"/>
<evidence type="ECO:0000259" key="4">
    <source>
        <dbReference type="PROSITE" id="PS50234"/>
    </source>
</evidence>
<keyword evidence="2" id="KW-0812">Transmembrane</keyword>
<dbReference type="Pfam" id="PF13519">
    <property type="entry name" value="VWA_2"/>
    <property type="match status" value="1"/>
</dbReference>
<feature type="region of interest" description="Disordered" evidence="1">
    <location>
        <begin position="579"/>
        <end position="606"/>
    </location>
</feature>
<keyword evidence="2" id="KW-1133">Transmembrane helix</keyword>
<dbReference type="PROSITE" id="PS50234">
    <property type="entry name" value="VWFA"/>
    <property type="match status" value="1"/>
</dbReference>
<dbReference type="SMART" id="SM00327">
    <property type="entry name" value="VWA"/>
    <property type="match status" value="1"/>
</dbReference>
<comment type="caution">
    <text evidence="5">The sequence shown here is derived from an EMBL/GenBank/DDBJ whole genome shotgun (WGS) entry which is preliminary data.</text>
</comment>
<dbReference type="SUPFAM" id="SSF53300">
    <property type="entry name" value="vWA-like"/>
    <property type="match status" value="1"/>
</dbReference>
<keyword evidence="3" id="KW-0732">Signal</keyword>